<reference evidence="1 2" key="1">
    <citation type="submission" date="2020-06" db="EMBL/GenBank/DDBJ databases">
        <title>Draft genome of Uliginosibacterium sp. IMCC34675.</title>
        <authorList>
            <person name="Song J."/>
        </authorList>
    </citation>
    <scope>NUCLEOTIDE SEQUENCE [LARGE SCALE GENOMIC DNA]</scope>
    <source>
        <strain evidence="1 2">IMCC34675</strain>
    </source>
</reference>
<dbReference type="EMBL" id="JABCSC020000001">
    <property type="protein sequence ID" value="NSL53955.1"/>
    <property type="molecule type" value="Genomic_DNA"/>
</dbReference>
<dbReference type="PANTHER" id="PTHR43737">
    <property type="entry name" value="BLL7424 PROTEIN"/>
    <property type="match status" value="1"/>
</dbReference>
<protein>
    <submittedName>
        <fullName evidence="1">DUF1800 domain-containing protein</fullName>
    </submittedName>
</protein>
<dbReference type="RefSeq" id="WP_170020306.1">
    <property type="nucleotide sequence ID" value="NZ_JABCSC020000001.1"/>
</dbReference>
<evidence type="ECO:0000313" key="1">
    <source>
        <dbReference type="EMBL" id="NSL53955.1"/>
    </source>
</evidence>
<dbReference type="InterPro" id="IPR014917">
    <property type="entry name" value="DUF1800"/>
</dbReference>
<accession>A0ABX2IIR6</accession>
<dbReference type="PROSITE" id="PS51257">
    <property type="entry name" value="PROKAR_LIPOPROTEIN"/>
    <property type="match status" value="1"/>
</dbReference>
<organism evidence="1 2">
    <name type="scientific">Uliginosibacterium aquaticum</name>
    <dbReference type="NCBI Taxonomy" id="2731212"/>
    <lineage>
        <taxon>Bacteria</taxon>
        <taxon>Pseudomonadati</taxon>
        <taxon>Pseudomonadota</taxon>
        <taxon>Betaproteobacteria</taxon>
        <taxon>Rhodocyclales</taxon>
        <taxon>Zoogloeaceae</taxon>
        <taxon>Uliginosibacterium</taxon>
    </lineage>
</organism>
<evidence type="ECO:0000313" key="2">
    <source>
        <dbReference type="Proteomes" id="UP000778523"/>
    </source>
</evidence>
<dbReference type="PANTHER" id="PTHR43737:SF1">
    <property type="entry name" value="DUF1501 DOMAIN-CONTAINING PROTEIN"/>
    <property type="match status" value="1"/>
</dbReference>
<keyword evidence="2" id="KW-1185">Reference proteome</keyword>
<gene>
    <name evidence="1" type="ORF">HJ583_002855</name>
</gene>
<sequence length="600" mass="62953">MDRIIRLGGALLLTTLLAACGGGGGGGSSGGSGAGGSSGGAASSAGAAAASSSSKPGASVPAPAPLAAGEAAPSEADAVRFLTQASFGPTVRDLAVVRGSGFRNWLVAQMMAAGDNYSAYSTAVHTTGLKDFCAEYGAFPSEYYRKNCWQEYYSAEPLSREFYVSALSGADQLRQRVALALGQIFVVSNSEVSGTYGLRDYHQMLLDQSFGNVRELLGAVSRNPAMADYLNLVNNEKAAPNENFARELMQLFSIGLCELTADGRLAGGSCRPTYDNNIVREVAFALTGWTYPAGGVSAWGSSGWKNPTYYRGQLLAVPAQHDTAERSLPGGGKLGGGHTPAQAMDAVLNALFQHPNIAPFIGKQLIQHLVTSNPSPAYVGRVSQAFASGTAFGIGSGQRGDMKAIIAAILLDSEARGDSKSATDYGRLREPAQFIAGLLRAMNTSSDGAGFYYWWGEEFGQAIFNANSVFNFYPPDFPLAGTSLVGPAFAIENPNSTLARYNLSNRMLYWNGLAAGGFPGASGSTADISSWLPLADNASSLVSEIERLLVTGGLPADIRSGIVDAVAAWPVSSTSSSWRTERVRTAFYLILASPEYQVQR</sequence>
<dbReference type="Pfam" id="PF08811">
    <property type="entry name" value="DUF1800"/>
    <property type="match status" value="1"/>
</dbReference>
<proteinExistence type="predicted"/>
<name>A0ABX2IIR6_9RHOO</name>
<dbReference type="Proteomes" id="UP000778523">
    <property type="component" value="Unassembled WGS sequence"/>
</dbReference>
<comment type="caution">
    <text evidence="1">The sequence shown here is derived from an EMBL/GenBank/DDBJ whole genome shotgun (WGS) entry which is preliminary data.</text>
</comment>